<name>A0A4P6XFL8_9ASCO</name>
<dbReference type="InterPro" id="IPR000757">
    <property type="entry name" value="Beta-glucanase-like"/>
</dbReference>
<evidence type="ECO:0000313" key="4">
    <source>
        <dbReference type="Proteomes" id="UP000292447"/>
    </source>
</evidence>
<feature type="signal peptide" evidence="1">
    <location>
        <begin position="1"/>
        <end position="18"/>
    </location>
</feature>
<dbReference type="PROSITE" id="PS51762">
    <property type="entry name" value="GH16_2"/>
    <property type="match status" value="1"/>
</dbReference>
<keyword evidence="3" id="KW-0378">Hydrolase</keyword>
<dbReference type="GO" id="GO:0031505">
    <property type="term" value="P:fungal-type cell wall organization"/>
    <property type="evidence" value="ECO:0007669"/>
    <property type="project" value="TreeGrafter"/>
</dbReference>
<dbReference type="AlphaFoldDB" id="A0A4P6XFL8"/>
<dbReference type="Gene3D" id="2.60.120.200">
    <property type="match status" value="1"/>
</dbReference>
<sequence>MVHLLYFIFLSHMIVAHSEPCNPKKDEGCVAKNAALHGLVTDSLTSTSGSLESSNSCPLICFHDNGTRFGIIERYDNPRLASSEYILYGKVEADIMGAPGRGIISSFYLQSDDLDEIDIAEVFGDNEGVFQTNFFVKGDVATYGDGAYHPVTTSTTHNFHRYGVRWTEKEIEWSIDGTVVRHKAGGGLPTSPMRVILSLWVGGDETNNPGTVAWAGGLTDFSKLPFSMYAKNVFVENYSKGDYYVYGKESGVSVENETRANSFLSRLGITRPAQ</sequence>
<dbReference type="Pfam" id="PF00722">
    <property type="entry name" value="Glyco_hydro_16"/>
    <property type="match status" value="1"/>
</dbReference>
<dbReference type="GO" id="GO:0009277">
    <property type="term" value="C:fungal-type cell wall"/>
    <property type="evidence" value="ECO:0007669"/>
    <property type="project" value="TreeGrafter"/>
</dbReference>
<dbReference type="GO" id="GO:0016757">
    <property type="term" value="F:glycosyltransferase activity"/>
    <property type="evidence" value="ECO:0007669"/>
    <property type="project" value="TreeGrafter"/>
</dbReference>
<feature type="chain" id="PRO_5020763117" evidence="1">
    <location>
        <begin position="19"/>
        <end position="274"/>
    </location>
</feature>
<dbReference type="InterPro" id="IPR013320">
    <property type="entry name" value="ConA-like_dom_sf"/>
</dbReference>
<proteinExistence type="predicted"/>
<organism evidence="3 4">
    <name type="scientific">Metschnikowia aff. pulcherrima</name>
    <dbReference type="NCBI Taxonomy" id="2163413"/>
    <lineage>
        <taxon>Eukaryota</taxon>
        <taxon>Fungi</taxon>
        <taxon>Dikarya</taxon>
        <taxon>Ascomycota</taxon>
        <taxon>Saccharomycotina</taxon>
        <taxon>Pichiomycetes</taxon>
        <taxon>Metschnikowiaceae</taxon>
        <taxon>Metschnikowia</taxon>
    </lineage>
</organism>
<dbReference type="EMBL" id="CP034456">
    <property type="protein sequence ID" value="QBM85459.1"/>
    <property type="molecule type" value="Genomic_DNA"/>
</dbReference>
<dbReference type="STRING" id="2163413.A0A4P6XFL8"/>
<dbReference type="InterPro" id="IPR050546">
    <property type="entry name" value="Glycosyl_Hydrlase_16"/>
</dbReference>
<feature type="domain" description="GH16" evidence="2">
    <location>
        <begin position="17"/>
        <end position="247"/>
    </location>
</feature>
<dbReference type="PANTHER" id="PTHR10963:SF68">
    <property type="entry name" value="GLYCOSIDASE CRH1-RELATED"/>
    <property type="match status" value="1"/>
</dbReference>
<dbReference type="GO" id="GO:0004553">
    <property type="term" value="F:hydrolase activity, hydrolyzing O-glycosyl compounds"/>
    <property type="evidence" value="ECO:0007669"/>
    <property type="project" value="InterPro"/>
</dbReference>
<keyword evidence="1" id="KW-0732">Signal</keyword>
<dbReference type="PANTHER" id="PTHR10963">
    <property type="entry name" value="GLYCOSYL HYDROLASE-RELATED"/>
    <property type="match status" value="1"/>
</dbReference>
<evidence type="ECO:0000313" key="3">
    <source>
        <dbReference type="EMBL" id="QBM85459.1"/>
    </source>
</evidence>
<accession>A0A4P6XFL8</accession>
<keyword evidence="4" id="KW-1185">Reference proteome</keyword>
<evidence type="ECO:0000259" key="2">
    <source>
        <dbReference type="PROSITE" id="PS51762"/>
    </source>
</evidence>
<dbReference type="GO" id="GO:0005975">
    <property type="term" value="P:carbohydrate metabolic process"/>
    <property type="evidence" value="ECO:0007669"/>
    <property type="project" value="InterPro"/>
</dbReference>
<evidence type="ECO:0000256" key="1">
    <source>
        <dbReference type="SAM" id="SignalP"/>
    </source>
</evidence>
<gene>
    <name evidence="3" type="primary">MPUL0A00780</name>
    <name evidence="3" type="ORF">METSCH_A00780</name>
</gene>
<dbReference type="Proteomes" id="UP000292447">
    <property type="component" value="Chromosome I"/>
</dbReference>
<protein>
    <submittedName>
        <fullName evidence="3">Glycosyl hydrolases family 16</fullName>
    </submittedName>
</protein>
<dbReference type="SUPFAM" id="SSF49899">
    <property type="entry name" value="Concanavalin A-like lectins/glucanases"/>
    <property type="match status" value="1"/>
</dbReference>
<reference evidence="4" key="1">
    <citation type="submission" date="2019-03" db="EMBL/GenBank/DDBJ databases">
        <title>Snf2 controls pulcherriminic acid biosynthesis and connects pigmentation and antifungal activity of the yeast Metschnikowia pulcherrima.</title>
        <authorList>
            <person name="Gore-Lloyd D."/>
            <person name="Sumann I."/>
            <person name="Brachmann A.O."/>
            <person name="Schneeberger K."/>
            <person name="Ortiz-Merino R.A."/>
            <person name="Moreno-Beltran M."/>
            <person name="Schlaefli M."/>
            <person name="Kirner P."/>
            <person name="Santos Kron A."/>
            <person name="Wolfe K.H."/>
            <person name="Piel J."/>
            <person name="Ahrens C.H."/>
            <person name="Henk D."/>
            <person name="Freimoser F.M."/>
        </authorList>
    </citation>
    <scope>NUCLEOTIDE SEQUENCE [LARGE SCALE GENOMIC DNA]</scope>
    <source>
        <strain evidence="4">APC 1.2</strain>
    </source>
</reference>